<accession>A0A449I1A5</accession>
<sequence>MEHIGKLVCLCVGIIFPIIAMAQQTLSIDAKVIDGETKQSLPYASIYITDSHGTISNQEGEFVIKALPTDRLRISYVGYETQTIKASEISDVILLKPQAIRLNEVVVKPINLHAFLMQALAKYKKESKANKKTVNSFFYRQITKTNSVCNEIVESFFNATPHLSILNLELITGRYAVLLDDSINKYAHFKNFFYLSQLRPLMLSGRVRDKENWLIQPLFENYAKYYTVSYDALYNSDNASTTYKINFKPRKGISNPIITGSMFIDSSTLELKRFEGEIVNNILTFTDETGHKEQSRDSTPHFVINYKTVGGVSMVESVIVDIQYTIKYGNVDIHSVMYNIGLETKNKTKKMAKSNDLLNKIANQNYDPDFWKDKAIIKRTPLEQSTIEMFEKKNLFGTYSLDK</sequence>
<organism evidence="1 2">
    <name type="scientific">Prevotella heparinolytica</name>
    <dbReference type="NCBI Taxonomy" id="28113"/>
    <lineage>
        <taxon>Bacteria</taxon>
        <taxon>Pseudomonadati</taxon>
        <taxon>Bacteroidota</taxon>
        <taxon>Bacteroidia</taxon>
        <taxon>Bacteroidales</taxon>
        <taxon>Bacteroidaceae</taxon>
        <taxon>Bacteroides</taxon>
    </lineage>
</organism>
<reference evidence="1 2" key="1">
    <citation type="submission" date="2019-02" db="EMBL/GenBank/DDBJ databases">
        <authorList>
            <consortium name="Pathogen Informatics"/>
        </authorList>
    </citation>
    <scope>NUCLEOTIDE SEQUENCE [LARGE SCALE GENOMIC DNA]</scope>
    <source>
        <strain evidence="1 2">3012STDY7078512</strain>
    </source>
</reference>
<dbReference type="EMBL" id="CAACYH010000004">
    <property type="protein sequence ID" value="VFB13202.1"/>
    <property type="molecule type" value="Genomic_DNA"/>
</dbReference>
<proteinExistence type="predicted"/>
<name>A0A449I1A5_9BACE</name>
<dbReference type="OrthoDB" id="1489599at2"/>
<gene>
    <name evidence="1" type="ORF">NCTC7812_00723</name>
</gene>
<dbReference type="Proteomes" id="UP000396835">
    <property type="component" value="Unassembled WGS sequence"/>
</dbReference>
<dbReference type="InterPro" id="IPR008969">
    <property type="entry name" value="CarboxyPept-like_regulatory"/>
</dbReference>
<evidence type="ECO:0000313" key="2">
    <source>
        <dbReference type="Proteomes" id="UP000396835"/>
    </source>
</evidence>
<dbReference type="SUPFAM" id="SSF49464">
    <property type="entry name" value="Carboxypeptidase regulatory domain-like"/>
    <property type="match status" value="1"/>
</dbReference>
<dbReference type="Pfam" id="PF13715">
    <property type="entry name" value="CarbopepD_reg_2"/>
    <property type="match status" value="1"/>
</dbReference>
<protein>
    <submittedName>
        <fullName evidence="1">Putative outer membrane protein</fullName>
    </submittedName>
</protein>
<dbReference type="AlphaFoldDB" id="A0A449I1A5"/>
<evidence type="ECO:0000313" key="1">
    <source>
        <dbReference type="EMBL" id="VFB13202.1"/>
    </source>
</evidence>